<dbReference type="InterPro" id="IPR000315">
    <property type="entry name" value="Znf_B-box"/>
</dbReference>
<dbReference type="Gene3D" id="3.30.160.60">
    <property type="entry name" value="Classic Zinc Finger"/>
    <property type="match status" value="1"/>
</dbReference>
<reference evidence="4 5" key="1">
    <citation type="submission" date="2020-06" db="EMBL/GenBank/DDBJ databases">
        <authorList>
            <person name="Li R."/>
            <person name="Bekaert M."/>
        </authorList>
    </citation>
    <scope>NUCLEOTIDE SEQUENCE [LARGE SCALE GENOMIC DNA]</scope>
    <source>
        <strain evidence="5">wild</strain>
    </source>
</reference>
<evidence type="ECO:0000256" key="2">
    <source>
        <dbReference type="SAM" id="Coils"/>
    </source>
</evidence>
<keyword evidence="1" id="KW-0863">Zinc-finger</keyword>
<dbReference type="PROSITE" id="PS50119">
    <property type="entry name" value="ZF_BBOX"/>
    <property type="match status" value="2"/>
</dbReference>
<evidence type="ECO:0000256" key="1">
    <source>
        <dbReference type="PROSITE-ProRule" id="PRU00024"/>
    </source>
</evidence>
<dbReference type="PANTHER" id="PTHR25462">
    <property type="entry name" value="BONUS, ISOFORM C-RELATED"/>
    <property type="match status" value="1"/>
</dbReference>
<keyword evidence="1" id="KW-0479">Metal-binding</keyword>
<evidence type="ECO:0000313" key="5">
    <source>
        <dbReference type="Proteomes" id="UP000507470"/>
    </source>
</evidence>
<name>A0A6J8ATK0_MYTCO</name>
<evidence type="ECO:0000313" key="4">
    <source>
        <dbReference type="EMBL" id="CAC5373463.1"/>
    </source>
</evidence>
<dbReference type="OrthoDB" id="6132813at2759"/>
<keyword evidence="1" id="KW-0862">Zinc</keyword>
<keyword evidence="5" id="KW-1185">Reference proteome</keyword>
<accession>A0A6J8ATK0</accession>
<dbReference type="InterPro" id="IPR047153">
    <property type="entry name" value="TRIM45/56/19-like"/>
</dbReference>
<feature type="domain" description="B box-type" evidence="3">
    <location>
        <begin position="59"/>
        <end position="99"/>
    </location>
</feature>
<dbReference type="AlphaFoldDB" id="A0A6J8ATK0"/>
<dbReference type="GO" id="GO:0008270">
    <property type="term" value="F:zinc ion binding"/>
    <property type="evidence" value="ECO:0007669"/>
    <property type="project" value="UniProtKB-KW"/>
</dbReference>
<dbReference type="PANTHER" id="PTHR25462:SF296">
    <property type="entry name" value="MEIOTIC P26, ISOFORM F"/>
    <property type="match status" value="1"/>
</dbReference>
<dbReference type="SUPFAM" id="SSF57845">
    <property type="entry name" value="B-box zinc-binding domain"/>
    <property type="match status" value="1"/>
</dbReference>
<feature type="coiled-coil region" evidence="2">
    <location>
        <begin position="113"/>
        <end position="147"/>
    </location>
</feature>
<feature type="domain" description="B box-type" evidence="3">
    <location>
        <begin position="2"/>
        <end position="50"/>
    </location>
</feature>
<sequence length="565" mass="65534">MADNEVCAGCLRDNEEEIAVLWCNDCEEPVCRPCGKAHRRFAIPHDVIDIKDISNVSKTMSKICKEHAGQKLIFFCVYHDKILCPACLSELHKECDINHIEKAANGIKDSSAIHDLKERIHNQKGVIKKVKEEYHELSSKIGEDKEQQQERLIQLRSTIEDRLNLLDKNIETHYKQGVEKISSNTEQLESLAQTTQANLQDIEKADTEESEVNLFHLVKRLDTSQLSDEENLQFLENDISNMSLEFIPENYIEKVDAILNELGKDAQTTSFKSQQSGTKTRQSQLRLHLDEQQILDQTRIFHAGECTKFYACCFSDDNKVGVIEKQSVIDDHSSLFSFTIESIYLRIINLKDCKSRAFKLDRKYNSICKDTICWFDRNNILIVQDDSVHVIDLELEDIFRTIKVIHFNGRSSIWPVTCKWVTCIESQILVFCDGKWISWIDYNGKSVKRVEFEEDVNDLDIFGDKIYCSLRNVHEIKYTTFTNYTQTCYTSLDLRKSCRIAAGDNMIFLMEKERNTIYRIDLKTKQRSTFHKDEITNPTHIHFNNKTKELAVTFDEGNSLKIFSV</sequence>
<protein>
    <recommendedName>
        <fullName evidence="3">B box-type domain-containing protein</fullName>
    </recommendedName>
</protein>
<evidence type="ECO:0000259" key="3">
    <source>
        <dbReference type="PROSITE" id="PS50119"/>
    </source>
</evidence>
<dbReference type="Proteomes" id="UP000507470">
    <property type="component" value="Unassembled WGS sequence"/>
</dbReference>
<proteinExistence type="predicted"/>
<dbReference type="SUPFAM" id="SSF63825">
    <property type="entry name" value="YWTD domain"/>
    <property type="match status" value="1"/>
</dbReference>
<dbReference type="EMBL" id="CACVKT020001897">
    <property type="protein sequence ID" value="CAC5373463.1"/>
    <property type="molecule type" value="Genomic_DNA"/>
</dbReference>
<keyword evidence="2" id="KW-0175">Coiled coil</keyword>
<organism evidence="4 5">
    <name type="scientific">Mytilus coruscus</name>
    <name type="common">Sea mussel</name>
    <dbReference type="NCBI Taxonomy" id="42192"/>
    <lineage>
        <taxon>Eukaryota</taxon>
        <taxon>Metazoa</taxon>
        <taxon>Spiralia</taxon>
        <taxon>Lophotrochozoa</taxon>
        <taxon>Mollusca</taxon>
        <taxon>Bivalvia</taxon>
        <taxon>Autobranchia</taxon>
        <taxon>Pteriomorphia</taxon>
        <taxon>Mytilida</taxon>
        <taxon>Mytiloidea</taxon>
        <taxon>Mytilidae</taxon>
        <taxon>Mytilinae</taxon>
        <taxon>Mytilus</taxon>
    </lineage>
</organism>
<gene>
    <name evidence="4" type="ORF">MCOR_11212</name>
</gene>
<dbReference type="Pfam" id="PF00643">
    <property type="entry name" value="zf-B_box"/>
    <property type="match status" value="1"/>
</dbReference>